<comment type="function">
    <text evidence="5 6">Cell division protein that is involved in the assembly of the Z ring. May serve as a membrane anchor for the Z ring.</text>
</comment>
<evidence type="ECO:0000313" key="8">
    <source>
        <dbReference type="EMBL" id="OGC82358.1"/>
    </source>
</evidence>
<evidence type="ECO:0000313" key="9">
    <source>
        <dbReference type="Proteomes" id="UP000177614"/>
    </source>
</evidence>
<dbReference type="InterPro" id="IPR050696">
    <property type="entry name" value="FtsA/MreB"/>
</dbReference>
<dbReference type="PIRSF" id="PIRSF003101">
    <property type="entry name" value="FtsA"/>
    <property type="match status" value="1"/>
</dbReference>
<dbReference type="EMBL" id="MEWR01000008">
    <property type="protein sequence ID" value="OGC82358.1"/>
    <property type="molecule type" value="Genomic_DNA"/>
</dbReference>
<dbReference type="Gene3D" id="3.30.420.40">
    <property type="match status" value="2"/>
</dbReference>
<reference evidence="8 9" key="1">
    <citation type="journal article" date="2016" name="Nat. Commun.">
        <title>Thousands of microbial genomes shed light on interconnected biogeochemical processes in an aquifer system.</title>
        <authorList>
            <person name="Anantharaman K."/>
            <person name="Brown C.T."/>
            <person name="Hug L.A."/>
            <person name="Sharon I."/>
            <person name="Castelle C.J."/>
            <person name="Probst A.J."/>
            <person name="Thomas B.C."/>
            <person name="Singh A."/>
            <person name="Wilkins M.J."/>
            <person name="Karaoz U."/>
            <person name="Brodie E.L."/>
            <person name="Williams K.H."/>
            <person name="Hubbard S.S."/>
            <person name="Banfield J.F."/>
        </authorList>
    </citation>
    <scope>NUCLEOTIDE SEQUENCE [LARGE SCALE GENOMIC DNA]</scope>
</reference>
<evidence type="ECO:0000256" key="4">
    <source>
        <dbReference type="ARBA" id="ARBA00023306"/>
    </source>
</evidence>
<dbReference type="Pfam" id="PF14450">
    <property type="entry name" value="FtsA"/>
    <property type="match status" value="1"/>
</dbReference>
<name>A0A1F4XL65_9BACT</name>
<dbReference type="InterPro" id="IPR020823">
    <property type="entry name" value="Cell_div_FtsA"/>
</dbReference>
<dbReference type="NCBIfam" id="TIGR01174">
    <property type="entry name" value="ftsA"/>
    <property type="match status" value="1"/>
</dbReference>
<keyword evidence="2 5" id="KW-0132">Cell division</keyword>
<keyword evidence="1 5" id="KW-1003">Cell membrane</keyword>
<evidence type="ECO:0000259" key="7">
    <source>
        <dbReference type="SMART" id="SM00842"/>
    </source>
</evidence>
<dbReference type="SMART" id="SM00842">
    <property type="entry name" value="FtsA"/>
    <property type="match status" value="1"/>
</dbReference>
<dbReference type="InterPro" id="IPR043129">
    <property type="entry name" value="ATPase_NBD"/>
</dbReference>
<dbReference type="Proteomes" id="UP000177614">
    <property type="component" value="Unassembled WGS sequence"/>
</dbReference>
<dbReference type="PANTHER" id="PTHR32432:SF4">
    <property type="entry name" value="CELL DIVISION PROTEIN FTSA"/>
    <property type="match status" value="1"/>
</dbReference>
<protein>
    <recommendedName>
        <fullName evidence="5 6">Cell division protein FtsA</fullName>
    </recommendedName>
</protein>
<feature type="domain" description="SHS2" evidence="7">
    <location>
        <begin position="7"/>
        <end position="197"/>
    </location>
</feature>
<gene>
    <name evidence="5" type="primary">ftsA</name>
    <name evidence="8" type="ORF">A2V81_02400</name>
</gene>
<dbReference type="HAMAP" id="MF_02033">
    <property type="entry name" value="FtsA"/>
    <property type="match status" value="1"/>
</dbReference>
<evidence type="ECO:0000256" key="3">
    <source>
        <dbReference type="ARBA" id="ARBA00023136"/>
    </source>
</evidence>
<dbReference type="GO" id="GO:0043093">
    <property type="term" value="P:FtsZ-dependent cytokinesis"/>
    <property type="evidence" value="ECO:0007669"/>
    <property type="project" value="UniProtKB-UniRule"/>
</dbReference>
<dbReference type="GO" id="GO:0032153">
    <property type="term" value="C:cell division site"/>
    <property type="evidence" value="ECO:0007669"/>
    <property type="project" value="UniProtKB-UniRule"/>
</dbReference>
<dbReference type="CDD" id="cd24048">
    <property type="entry name" value="ASKHA_NBD_FtsA"/>
    <property type="match status" value="1"/>
</dbReference>
<dbReference type="AlphaFoldDB" id="A0A1F4XL65"/>
<organism evidence="8 9">
    <name type="scientific">Candidatus Abawacabacteria bacterium RBG_16_42_10</name>
    <dbReference type="NCBI Taxonomy" id="1817814"/>
    <lineage>
        <taxon>Bacteria</taxon>
        <taxon>Candidatus Abawacaibacteriota</taxon>
    </lineage>
</organism>
<evidence type="ECO:0000256" key="2">
    <source>
        <dbReference type="ARBA" id="ARBA00022618"/>
    </source>
</evidence>
<dbReference type="GO" id="GO:0009898">
    <property type="term" value="C:cytoplasmic side of plasma membrane"/>
    <property type="evidence" value="ECO:0007669"/>
    <property type="project" value="UniProtKB-UniRule"/>
</dbReference>
<dbReference type="Pfam" id="PF02491">
    <property type="entry name" value="SHS2_FTSA"/>
    <property type="match status" value="1"/>
</dbReference>
<proteinExistence type="inferred from homology"/>
<evidence type="ECO:0000256" key="5">
    <source>
        <dbReference type="HAMAP-Rule" id="MF_02033"/>
    </source>
</evidence>
<keyword evidence="4 5" id="KW-0131">Cell cycle</keyword>
<sequence length="407" mass="43296">MAKERVITAIDIGSTRVRTVVGVMGADDTKVPQIVGVGDIASHGIRKGQIIDIEETINSIAESVSEAERMAGTPIDHAIVNMGGTGLNTITSRGFISISRQDGEINSDDIQRVLEAAQAVSIPQNQKIIKVIPKSFTVDDQIGIKDPVGMTGVRLEVDAMIITAPQAAMRNISKCIHQVGIDVDDFVPSMLASSEAVLSRREKELGVAVVDIGGGSVNIAVFEEGALLHTAVLAVGAGHVTNDIAIGLRTSVDTAEKIKLEYGTCLPSEVRGNEAIDLSLLSHVDTHQVSRQLLAEIAEARMQEIFDLVAMELSKINRDGLLPAGIVLTGGGVKIPGCVEVAKQALNLPVQVGYPVEVEGVVDNIDDPAYATVIGLLLWGIRHEPQIKLHKTPLFGAVKDWLKNFIG</sequence>
<dbReference type="STRING" id="1817814.A2V81_02400"/>
<keyword evidence="3 5" id="KW-0472">Membrane</keyword>
<comment type="subcellular location">
    <subcellularLocation>
        <location evidence="5">Cell membrane</location>
        <topology evidence="5">Peripheral membrane protein</topology>
        <orientation evidence="5">Cytoplasmic side</orientation>
    </subcellularLocation>
    <text evidence="5">Localizes to the Z ring in an FtsZ-dependent manner. Targeted to the membrane through a conserved C-terminal amphipathic helix.</text>
</comment>
<evidence type="ECO:0000256" key="6">
    <source>
        <dbReference type="PIRNR" id="PIRNR003101"/>
    </source>
</evidence>
<comment type="similarity">
    <text evidence="5 6">Belongs to the FtsA/MreB family.</text>
</comment>
<comment type="subunit">
    <text evidence="5">Self-interacts. Interacts with FtsZ.</text>
</comment>
<dbReference type="Gene3D" id="3.30.1490.110">
    <property type="match status" value="1"/>
</dbReference>
<dbReference type="SUPFAM" id="SSF53067">
    <property type="entry name" value="Actin-like ATPase domain"/>
    <property type="match status" value="2"/>
</dbReference>
<evidence type="ECO:0000256" key="1">
    <source>
        <dbReference type="ARBA" id="ARBA00022475"/>
    </source>
</evidence>
<comment type="caution">
    <text evidence="8">The sequence shown here is derived from an EMBL/GenBank/DDBJ whole genome shotgun (WGS) entry which is preliminary data.</text>
</comment>
<accession>A0A1F4XL65</accession>
<dbReference type="InterPro" id="IPR003494">
    <property type="entry name" value="SHS2_FtsA"/>
</dbReference>
<dbReference type="PANTHER" id="PTHR32432">
    <property type="entry name" value="CELL DIVISION PROTEIN FTSA-RELATED"/>
    <property type="match status" value="1"/>
</dbReference>